<accession>A0A9P1I7Y7</accession>
<name>A0A9P1I7Y7_9PELO</name>
<dbReference type="AlphaFoldDB" id="A0A9P1I7Y7"/>
<organism evidence="3 4">
    <name type="scientific">Caenorhabditis angaria</name>
    <dbReference type="NCBI Taxonomy" id="860376"/>
    <lineage>
        <taxon>Eukaryota</taxon>
        <taxon>Metazoa</taxon>
        <taxon>Ecdysozoa</taxon>
        <taxon>Nematoda</taxon>
        <taxon>Chromadorea</taxon>
        <taxon>Rhabditida</taxon>
        <taxon>Rhabditina</taxon>
        <taxon>Rhabditomorpha</taxon>
        <taxon>Rhabditoidea</taxon>
        <taxon>Rhabditidae</taxon>
        <taxon>Peloderinae</taxon>
        <taxon>Caenorhabditis</taxon>
    </lineage>
</organism>
<dbReference type="EMBL" id="CANHGI010000001">
    <property type="protein sequence ID" value="CAI5440324.1"/>
    <property type="molecule type" value="Genomic_DNA"/>
</dbReference>
<dbReference type="SUPFAM" id="SSF56436">
    <property type="entry name" value="C-type lectin-like"/>
    <property type="match status" value="2"/>
</dbReference>
<dbReference type="PANTHER" id="PTHR23124">
    <property type="entry name" value="C-TYPE LECTIN DOMAIN-CONTAINING PROTEIN-RELATED-RELATED"/>
    <property type="match status" value="1"/>
</dbReference>
<dbReference type="InterPro" id="IPR016186">
    <property type="entry name" value="C-type_lectin-like/link_sf"/>
</dbReference>
<sequence>MIVKVLMLLLGLQFTSVDSCAARPEGTCEVGWMKFSRKAESICDGFGAELSSIEDTDMRYEFKSAMSDSGITGRGAWVGIAECNCGAAICLKLSGCGSGSYYWTDAYSYPNDLLDTKWFSGLSAYVPDSGVLMAEGEMVRKFLIFLLCLHFPSYVESCGGQSCEDGWTYYKRNTTGWCMKVVAQQNINKAEAKKVCSDLGAVISSIDDSAMNDRLLNLKSITGATKIWLGADMKSECLCGEELCLTTPDCPNGYYWSDGYTTSNDYISNNLIMFSLDININNVYVMKYYPSDGLIMNSIPELENVQSTGSYDSVICGKISNF</sequence>
<keyword evidence="1" id="KW-0732">Signal</keyword>
<feature type="domain" description="C-type lectin" evidence="2">
    <location>
        <begin position="163"/>
        <end position="317"/>
    </location>
</feature>
<dbReference type="CDD" id="cd00037">
    <property type="entry name" value="CLECT"/>
    <property type="match status" value="1"/>
</dbReference>
<comment type="caution">
    <text evidence="3">The sequence shown here is derived from an EMBL/GenBank/DDBJ whole genome shotgun (WGS) entry which is preliminary data.</text>
</comment>
<evidence type="ECO:0000313" key="4">
    <source>
        <dbReference type="Proteomes" id="UP001152747"/>
    </source>
</evidence>
<proteinExistence type="predicted"/>
<feature type="signal peptide" evidence="1">
    <location>
        <begin position="1"/>
        <end position="22"/>
    </location>
</feature>
<dbReference type="InterPro" id="IPR016187">
    <property type="entry name" value="CTDL_fold"/>
</dbReference>
<gene>
    <name evidence="3" type="ORF">CAMP_LOCUS2961</name>
</gene>
<dbReference type="Proteomes" id="UP001152747">
    <property type="component" value="Unassembled WGS sequence"/>
</dbReference>
<evidence type="ECO:0000259" key="2">
    <source>
        <dbReference type="SMART" id="SM00034"/>
    </source>
</evidence>
<keyword evidence="4" id="KW-1185">Reference proteome</keyword>
<dbReference type="Gene3D" id="3.10.100.10">
    <property type="entry name" value="Mannose-Binding Protein A, subunit A"/>
    <property type="match status" value="1"/>
</dbReference>
<dbReference type="InterPro" id="IPR001304">
    <property type="entry name" value="C-type_lectin-like"/>
</dbReference>
<evidence type="ECO:0000313" key="3">
    <source>
        <dbReference type="EMBL" id="CAI5440324.1"/>
    </source>
</evidence>
<feature type="chain" id="PRO_5040511583" description="C-type lectin domain-containing protein" evidence="1">
    <location>
        <begin position="23"/>
        <end position="322"/>
    </location>
</feature>
<reference evidence="3" key="1">
    <citation type="submission" date="2022-11" db="EMBL/GenBank/DDBJ databases">
        <authorList>
            <person name="Kikuchi T."/>
        </authorList>
    </citation>
    <scope>NUCLEOTIDE SEQUENCE</scope>
    <source>
        <strain evidence="3">PS1010</strain>
    </source>
</reference>
<dbReference type="SMART" id="SM00034">
    <property type="entry name" value="CLECT"/>
    <property type="match status" value="1"/>
</dbReference>
<evidence type="ECO:0000256" key="1">
    <source>
        <dbReference type="SAM" id="SignalP"/>
    </source>
</evidence>
<protein>
    <recommendedName>
        <fullName evidence="2">C-type lectin domain-containing protein</fullName>
    </recommendedName>
</protein>